<dbReference type="PANTHER" id="PTHR34216">
    <property type="match status" value="1"/>
</dbReference>
<dbReference type="InterPro" id="IPR051398">
    <property type="entry name" value="Polysacch_Deacetylase"/>
</dbReference>
<gene>
    <name evidence="1" type="ORF">HHA04nite_22070</name>
</gene>
<dbReference type="InterPro" id="IPR011330">
    <property type="entry name" value="Glyco_hydro/deAcase_b/a-brl"/>
</dbReference>
<organism evidence="1 2">
    <name type="scientific">Halomonas halophila</name>
    <dbReference type="NCBI Taxonomy" id="29573"/>
    <lineage>
        <taxon>Bacteria</taxon>
        <taxon>Pseudomonadati</taxon>
        <taxon>Pseudomonadota</taxon>
        <taxon>Gammaproteobacteria</taxon>
        <taxon>Oceanospirillales</taxon>
        <taxon>Halomonadaceae</taxon>
        <taxon>Halomonas</taxon>
    </lineage>
</organism>
<dbReference type="RefSeq" id="WP_146909326.1">
    <property type="nucleotide sequence ID" value="NZ_BJUS01000026.1"/>
</dbReference>
<evidence type="ECO:0000313" key="1">
    <source>
        <dbReference type="EMBL" id="GEK73663.1"/>
    </source>
</evidence>
<reference evidence="1 2" key="1">
    <citation type="submission" date="2019-07" db="EMBL/GenBank/DDBJ databases">
        <title>Whole genome shotgun sequence of Halomonas halophila NBRC 102604.</title>
        <authorList>
            <person name="Hosoyama A."/>
            <person name="Uohara A."/>
            <person name="Ohji S."/>
            <person name="Ichikawa N."/>
        </authorList>
    </citation>
    <scope>NUCLEOTIDE SEQUENCE [LARGE SCALE GENOMIC DNA]</scope>
    <source>
        <strain evidence="1 2">NBRC 102604</strain>
    </source>
</reference>
<protein>
    <recommendedName>
        <fullName evidence="3">NodB homology domain-containing protein</fullName>
    </recommendedName>
</protein>
<comment type="caution">
    <text evidence="1">The sequence shown here is derived from an EMBL/GenBank/DDBJ whole genome shotgun (WGS) entry which is preliminary data.</text>
</comment>
<dbReference type="Gene3D" id="3.20.20.370">
    <property type="entry name" value="Glycoside hydrolase/deacetylase"/>
    <property type="match status" value="1"/>
</dbReference>
<proteinExistence type="predicted"/>
<accession>A0ABQ0U7G3</accession>
<sequence length="248" mass="28112">MILYFHKLVESEQDCISDDMPVSSFRKGILSLLAEGYSFVSLSDYLRSSAGEKENLVTVTFDDAHHSIVKYVEVIEELDIPIMVFCPFFNVKNGWAVDEAKLSSEHSFLRKVYKQSGVLFRWVCAPFIPSGFYSKCLTFDDLDFLYKRLGDNFSIGGHGAFHIKHSVINSISVLLEVGLSRAAFKGRKGFCNFYSYPYGHYSSVSKSIVKKFGYRYGISTESGGEDDMCIRRINGKTMLSRFFSEGLK</sequence>
<dbReference type="SUPFAM" id="SSF88713">
    <property type="entry name" value="Glycoside hydrolase/deacetylase"/>
    <property type="match status" value="1"/>
</dbReference>
<dbReference type="Proteomes" id="UP000321121">
    <property type="component" value="Unassembled WGS sequence"/>
</dbReference>
<keyword evidence="2" id="KW-1185">Reference proteome</keyword>
<evidence type="ECO:0008006" key="3">
    <source>
        <dbReference type="Google" id="ProtNLM"/>
    </source>
</evidence>
<dbReference type="PANTHER" id="PTHR34216:SF3">
    <property type="entry name" value="POLY-BETA-1,6-N-ACETYL-D-GLUCOSAMINE N-DEACETYLASE"/>
    <property type="match status" value="1"/>
</dbReference>
<name>A0ABQ0U7G3_9GAMM</name>
<evidence type="ECO:0000313" key="2">
    <source>
        <dbReference type="Proteomes" id="UP000321121"/>
    </source>
</evidence>
<dbReference type="EMBL" id="BJUS01000026">
    <property type="protein sequence ID" value="GEK73663.1"/>
    <property type="molecule type" value="Genomic_DNA"/>
</dbReference>